<evidence type="ECO:0000313" key="1">
    <source>
        <dbReference type="EMBL" id="TWU01278.1"/>
    </source>
</evidence>
<proteinExistence type="predicted"/>
<evidence type="ECO:0008006" key="3">
    <source>
        <dbReference type="Google" id="ProtNLM"/>
    </source>
</evidence>
<comment type="caution">
    <text evidence="1">The sequence shown here is derived from an EMBL/GenBank/DDBJ whole genome shotgun (WGS) entry which is preliminary data.</text>
</comment>
<protein>
    <recommendedName>
        <fullName evidence="3">Polysaccharide deacetylase</fullName>
    </recommendedName>
</protein>
<dbReference type="GO" id="GO:0005975">
    <property type="term" value="P:carbohydrate metabolic process"/>
    <property type="evidence" value="ECO:0007669"/>
    <property type="project" value="InterPro"/>
</dbReference>
<dbReference type="EMBL" id="SJPN01000005">
    <property type="protein sequence ID" value="TWU01278.1"/>
    <property type="molecule type" value="Genomic_DNA"/>
</dbReference>
<dbReference type="Gene3D" id="3.20.20.370">
    <property type="entry name" value="Glycoside hydrolase/deacetylase"/>
    <property type="match status" value="1"/>
</dbReference>
<name>A0A5C6AP47_9BACT</name>
<dbReference type="SUPFAM" id="SSF88713">
    <property type="entry name" value="Glycoside hydrolase/deacetylase"/>
    <property type="match status" value="1"/>
</dbReference>
<dbReference type="InterPro" id="IPR011330">
    <property type="entry name" value="Glyco_hydro/deAcase_b/a-brl"/>
</dbReference>
<keyword evidence="2" id="KW-1185">Reference proteome</keyword>
<dbReference type="OrthoDB" id="9771584at2"/>
<evidence type="ECO:0000313" key="2">
    <source>
        <dbReference type="Proteomes" id="UP000320176"/>
    </source>
</evidence>
<sequence length="326" mass="37586">MRFVVTIDTEEEWDWQGGFPVREYSVENIARLDRFHDLCQRFGVATTYFTNHAVLDNSAAASVIKGFSQTNKTEIGMHVHPWLTPPLGDSGPNDYNTREMSFLENLPGTVARKKLETTYQRHLDHGFLPTSFRGGRYSTGRVTQEFLLKHRFLVDASICPFSTWEDRGAPDYRYQTEQPTRIGDSNDANATPLWSLPLTRVYSRRPFLFWNSIFTGIEHSWISKLRLIGILEATRIARRIWLNFETESAERMLWLIQNAARLQLPYLCFTVHSSSLSVGPSPYARSQDQVDRIFDGIERTFQLLNRLPEFEPSTISEIAIALEKQA</sequence>
<accession>A0A5C6AP47</accession>
<dbReference type="RefSeq" id="WP_146521725.1">
    <property type="nucleotide sequence ID" value="NZ_CP151726.1"/>
</dbReference>
<dbReference type="AlphaFoldDB" id="A0A5C6AP47"/>
<reference evidence="1 2" key="1">
    <citation type="submission" date="2019-02" db="EMBL/GenBank/DDBJ databases">
        <title>Deep-cultivation of Planctomycetes and their phenomic and genomic characterization uncovers novel biology.</title>
        <authorList>
            <person name="Wiegand S."/>
            <person name="Jogler M."/>
            <person name="Boedeker C."/>
            <person name="Pinto D."/>
            <person name="Vollmers J."/>
            <person name="Rivas-Marin E."/>
            <person name="Kohn T."/>
            <person name="Peeters S.H."/>
            <person name="Heuer A."/>
            <person name="Rast P."/>
            <person name="Oberbeckmann S."/>
            <person name="Bunk B."/>
            <person name="Jeske O."/>
            <person name="Meyerdierks A."/>
            <person name="Storesund J.E."/>
            <person name="Kallscheuer N."/>
            <person name="Luecker S."/>
            <person name="Lage O.M."/>
            <person name="Pohl T."/>
            <person name="Merkel B.J."/>
            <person name="Hornburger P."/>
            <person name="Mueller R.-W."/>
            <person name="Bruemmer F."/>
            <person name="Labrenz M."/>
            <person name="Spormann A.M."/>
            <person name="Op Den Camp H."/>
            <person name="Overmann J."/>
            <person name="Amann R."/>
            <person name="Jetten M.S.M."/>
            <person name="Mascher T."/>
            <person name="Medema M.H."/>
            <person name="Devos D.P."/>
            <person name="Kaster A.-K."/>
            <person name="Ovreas L."/>
            <person name="Rohde M."/>
            <person name="Galperin M.Y."/>
            <person name="Jogler C."/>
        </authorList>
    </citation>
    <scope>NUCLEOTIDE SEQUENCE [LARGE SCALE GENOMIC DNA]</scope>
    <source>
        <strain evidence="1 2">Pla52n</strain>
    </source>
</reference>
<organism evidence="1 2">
    <name type="scientific">Stieleria varia</name>
    <dbReference type="NCBI Taxonomy" id="2528005"/>
    <lineage>
        <taxon>Bacteria</taxon>
        <taxon>Pseudomonadati</taxon>
        <taxon>Planctomycetota</taxon>
        <taxon>Planctomycetia</taxon>
        <taxon>Pirellulales</taxon>
        <taxon>Pirellulaceae</taxon>
        <taxon>Stieleria</taxon>
    </lineage>
</organism>
<gene>
    <name evidence="1" type="ORF">Pla52n_46520</name>
</gene>
<dbReference type="Proteomes" id="UP000320176">
    <property type="component" value="Unassembled WGS sequence"/>
</dbReference>